<dbReference type="InterPro" id="IPR025857">
    <property type="entry name" value="MacB_PCD"/>
</dbReference>
<dbReference type="PANTHER" id="PTHR30287:SF1">
    <property type="entry name" value="INNER MEMBRANE PROTEIN"/>
    <property type="match status" value="1"/>
</dbReference>
<evidence type="ECO:0000256" key="4">
    <source>
        <dbReference type="ARBA" id="ARBA00022989"/>
    </source>
</evidence>
<evidence type="ECO:0000259" key="8">
    <source>
        <dbReference type="Pfam" id="PF12704"/>
    </source>
</evidence>
<feature type="transmembrane region" description="Helical" evidence="6">
    <location>
        <begin position="778"/>
        <end position="800"/>
    </location>
</feature>
<dbReference type="GO" id="GO:0005886">
    <property type="term" value="C:plasma membrane"/>
    <property type="evidence" value="ECO:0007669"/>
    <property type="project" value="UniProtKB-SubCell"/>
</dbReference>
<evidence type="ECO:0000256" key="5">
    <source>
        <dbReference type="ARBA" id="ARBA00023136"/>
    </source>
</evidence>
<dbReference type="AlphaFoldDB" id="A0A1M4VIN3"/>
<name>A0A1M4VIN3_VIBGA</name>
<feature type="transmembrane region" description="Helical" evidence="6">
    <location>
        <begin position="297"/>
        <end position="322"/>
    </location>
</feature>
<dbReference type="Pfam" id="PF02687">
    <property type="entry name" value="FtsX"/>
    <property type="match status" value="2"/>
</dbReference>
<sequence>MNSSYLVNRSLVRWCWQELRQGQLWLVVMAFVLIIASVFALSAIAQRMDQVIVKQGKDALMADTVFVSANPIPDALITKARALGGTTSQMTQFSTMLFSGEGMKLVFVKAVDDAFPLRGTLQLSDGHAVRSHVASDEVWLDPQLLSDLGINIGDRISLGDMEHVVSGTIIAEPGFSFNPFRQMPTVFIHQSQIPETGALQVGSRVEYQLFLNARDDIIQQLKQYVTLTPSDEWRDVGERSRTQDIFNKSEQYLSLVVIIVVLMATMTLLLTCQHYVASRRQTVAMLKSLGASKRWVWRWLIVQVLMLMSIALLLGLPLGYGLERLLRLPLVGLLPSPLPELGMTPFVMALLSSLLVAIPGLGIPLYRLIDTDALASLQSHVQGKHKSVYLWGLWIFPCAGAAWYWGNQFMVWLIFGGIVLSSALLAGIGLLLFRVVQALPLNAAFKLALKRVNRTPLASGVQLGALSLSLMLFAALWLVRTDLLSDWSSVFPENAPDVFALNIATHEKDDYLHQLQQLDIVHSPIFPIIRGRLALINGTDAIQYAGGREASNVLRREVNFTWAEQLPAYNQVVAGRWQPNNGVSVEESVARELGVKVGDQLTFMINSQSVTAQVNSIRQVEWREMKPNFYFIFTPDRLAPLSATWMVSFRLGADDSRQLSQLAHAYPTVSLLDLREMTQKIQGLLSQIINAISILAVVGVIAGLLLIYTLLRLSLMQRQEEMKLYRTLGMSRRRLRWTVLAEFGLIAIVAGCVSGLGADAMVAAIIHYAFELTPRVHLLLWAIQPIFALLMVMVVVGRLIHQLTHSRHSLMSGLNVQ</sequence>
<reference evidence="10" key="1">
    <citation type="submission" date="2016-11" db="EMBL/GenBank/DDBJ databases">
        <authorList>
            <person name="Varghese N."/>
            <person name="Submissions S."/>
        </authorList>
    </citation>
    <scope>NUCLEOTIDE SEQUENCE [LARGE SCALE GENOMIC DNA]</scope>
    <source>
        <strain evidence="10">DSM 21264</strain>
    </source>
</reference>
<evidence type="ECO:0000256" key="6">
    <source>
        <dbReference type="SAM" id="Phobius"/>
    </source>
</evidence>
<feature type="transmembrane region" description="Helical" evidence="6">
    <location>
        <begin position="252"/>
        <end position="276"/>
    </location>
</feature>
<evidence type="ECO:0000256" key="3">
    <source>
        <dbReference type="ARBA" id="ARBA00022692"/>
    </source>
</evidence>
<keyword evidence="5 6" id="KW-0472">Membrane</keyword>
<keyword evidence="2" id="KW-1003">Cell membrane</keyword>
<evidence type="ECO:0000256" key="2">
    <source>
        <dbReference type="ARBA" id="ARBA00022475"/>
    </source>
</evidence>
<dbReference type="InterPro" id="IPR003838">
    <property type="entry name" value="ABC3_permease_C"/>
</dbReference>
<dbReference type="Pfam" id="PF12704">
    <property type="entry name" value="MacB_PCD"/>
    <property type="match status" value="1"/>
</dbReference>
<dbReference type="InterPro" id="IPR038766">
    <property type="entry name" value="Membrane_comp_ABC_pdt"/>
</dbReference>
<evidence type="ECO:0000313" key="10">
    <source>
        <dbReference type="Proteomes" id="UP000184159"/>
    </source>
</evidence>
<feature type="transmembrane region" description="Helical" evidence="6">
    <location>
        <begin position="457"/>
        <end position="479"/>
    </location>
</feature>
<evidence type="ECO:0000259" key="7">
    <source>
        <dbReference type="Pfam" id="PF02687"/>
    </source>
</evidence>
<feature type="transmembrane region" description="Helical" evidence="6">
    <location>
        <begin position="411"/>
        <end position="436"/>
    </location>
</feature>
<keyword evidence="3 6" id="KW-0812">Transmembrane</keyword>
<organism evidence="9 10">
    <name type="scientific">Vibrio gazogenes DSM 21264 = NBRC 103151</name>
    <dbReference type="NCBI Taxonomy" id="1123492"/>
    <lineage>
        <taxon>Bacteria</taxon>
        <taxon>Pseudomonadati</taxon>
        <taxon>Pseudomonadota</taxon>
        <taxon>Gammaproteobacteria</taxon>
        <taxon>Vibrionales</taxon>
        <taxon>Vibrionaceae</taxon>
        <taxon>Vibrio</taxon>
    </lineage>
</organism>
<feature type="domain" description="ABC3 transporter permease C-terminal" evidence="7">
    <location>
        <begin position="694"/>
        <end position="795"/>
    </location>
</feature>
<comment type="subcellular location">
    <subcellularLocation>
        <location evidence="1">Cell membrane</location>
        <topology evidence="1">Multi-pass membrane protein</topology>
    </subcellularLocation>
</comment>
<dbReference type="RefSeq" id="WP_072955629.1">
    <property type="nucleotide sequence ID" value="NZ_FQUH01000002.1"/>
</dbReference>
<feature type="transmembrane region" description="Helical" evidence="6">
    <location>
        <begin position="387"/>
        <end position="405"/>
    </location>
</feature>
<dbReference type="PANTHER" id="PTHR30287">
    <property type="entry name" value="MEMBRANE COMPONENT OF PREDICTED ABC SUPERFAMILY METABOLITE UPTAKE TRANSPORTER"/>
    <property type="match status" value="1"/>
</dbReference>
<dbReference type="Proteomes" id="UP000184159">
    <property type="component" value="Unassembled WGS sequence"/>
</dbReference>
<dbReference type="EMBL" id="FQUH01000002">
    <property type="protein sequence ID" value="SHE68874.1"/>
    <property type="molecule type" value="Genomic_DNA"/>
</dbReference>
<accession>A0A1M4VIN3</accession>
<keyword evidence="10" id="KW-1185">Reference proteome</keyword>
<feature type="transmembrane region" description="Helical" evidence="6">
    <location>
        <begin position="24"/>
        <end position="45"/>
    </location>
</feature>
<evidence type="ECO:0000256" key="1">
    <source>
        <dbReference type="ARBA" id="ARBA00004651"/>
    </source>
</evidence>
<keyword evidence="4 6" id="KW-1133">Transmembrane helix</keyword>
<feature type="transmembrane region" description="Helical" evidence="6">
    <location>
        <begin position="688"/>
        <end position="715"/>
    </location>
</feature>
<feature type="transmembrane region" description="Helical" evidence="6">
    <location>
        <begin position="735"/>
        <end position="758"/>
    </location>
</feature>
<feature type="domain" description="MacB-like periplasmic core" evidence="8">
    <location>
        <begin position="26"/>
        <end position="215"/>
    </location>
</feature>
<feature type="transmembrane region" description="Helical" evidence="6">
    <location>
        <begin position="342"/>
        <end position="366"/>
    </location>
</feature>
<proteinExistence type="predicted"/>
<evidence type="ECO:0000313" key="9">
    <source>
        <dbReference type="EMBL" id="SHE68874.1"/>
    </source>
</evidence>
<protein>
    <submittedName>
        <fullName evidence="9">Putative ABC transport system permease protein</fullName>
    </submittedName>
</protein>
<feature type="domain" description="ABC3 transporter permease C-terminal" evidence="7">
    <location>
        <begin position="255"/>
        <end position="369"/>
    </location>
</feature>
<gene>
    <name evidence="9" type="ORF">SAMN02745781_00725</name>
</gene>